<dbReference type="AlphaFoldDB" id="A0A2W4CMP1"/>
<keyword evidence="2" id="KW-1185">Reference proteome</keyword>
<dbReference type="PANTHER" id="PTHR13061">
    <property type="entry name" value="DYNACTIN SUBUNIT P25"/>
    <property type="match status" value="1"/>
</dbReference>
<dbReference type="OrthoDB" id="9803036at2"/>
<dbReference type="InterPro" id="IPR001451">
    <property type="entry name" value="Hexapep"/>
</dbReference>
<dbReference type="EMBL" id="PCDP01000038">
    <property type="protein sequence ID" value="PZM12188.1"/>
    <property type="molecule type" value="Genomic_DNA"/>
</dbReference>
<sequence>MLAAYDDKKPVIDPGAWVADDATVCGDVTIGPGCRVMPGARIVAEAGGAIRIGACCIVLENAVIRSTARHATSIGDHCLVGPNSHIVGATIGDEVFVATGASIFHGATVGAGSEVRINAVVHLRTELKPGATVPIGWIAVGNPAQFFSADRHEEIWALQQPLDFPGFVYGVDRGAPDLMRTAMETLSKSLAIHHRTVAIES</sequence>
<comment type="caution">
    <text evidence="1">The sequence shown here is derived from an EMBL/GenBank/DDBJ whole genome shotgun (WGS) entry which is preliminary data.</text>
</comment>
<evidence type="ECO:0000313" key="1">
    <source>
        <dbReference type="EMBL" id="PZM12188.1"/>
    </source>
</evidence>
<accession>A0A2W4CMP1</accession>
<proteinExistence type="predicted"/>
<organism evidence="1 2">
    <name type="scientific">Rhizobium tubonense</name>
    <dbReference type="NCBI Taxonomy" id="484088"/>
    <lineage>
        <taxon>Bacteria</taxon>
        <taxon>Pseudomonadati</taxon>
        <taxon>Pseudomonadota</taxon>
        <taxon>Alphaproteobacteria</taxon>
        <taxon>Hyphomicrobiales</taxon>
        <taxon>Rhizobiaceae</taxon>
        <taxon>Rhizobium/Agrobacterium group</taxon>
        <taxon>Rhizobium</taxon>
    </lineage>
</organism>
<keyword evidence="1" id="KW-0808">Transferase</keyword>
<dbReference type="SUPFAM" id="SSF51161">
    <property type="entry name" value="Trimeric LpxA-like enzymes"/>
    <property type="match status" value="1"/>
</dbReference>
<dbReference type="Pfam" id="PF14602">
    <property type="entry name" value="Hexapep_2"/>
    <property type="match status" value="1"/>
</dbReference>
<name>A0A2W4CMP1_9HYPH</name>
<dbReference type="InterPro" id="IPR011004">
    <property type="entry name" value="Trimer_LpxA-like_sf"/>
</dbReference>
<evidence type="ECO:0000313" key="2">
    <source>
        <dbReference type="Proteomes" id="UP000248925"/>
    </source>
</evidence>
<dbReference type="RefSeq" id="WP_111161804.1">
    <property type="nucleotide sequence ID" value="NZ_PCDP01000038.1"/>
</dbReference>
<dbReference type="Proteomes" id="UP000248925">
    <property type="component" value="Unassembled WGS sequence"/>
</dbReference>
<protein>
    <submittedName>
        <fullName evidence="1">Transferase</fullName>
    </submittedName>
</protein>
<dbReference type="Gene3D" id="2.160.10.10">
    <property type="entry name" value="Hexapeptide repeat proteins"/>
    <property type="match status" value="1"/>
</dbReference>
<reference evidence="1 2" key="1">
    <citation type="journal article" date="2018" name="Sci. Rep.">
        <title>Rhizobium tumorigenes sp. nov., a novel plant tumorigenic bacterium isolated from cane gall tumors on thornless blackberry.</title>
        <authorList>
            <person name="Kuzmanovi N."/>
            <person name="Smalla K."/>
            <person name="Gronow S."/>
            <person name="PuBawska J."/>
        </authorList>
    </citation>
    <scope>NUCLEOTIDE SEQUENCE [LARGE SCALE GENOMIC DNA]</scope>
    <source>
        <strain evidence="1 2">CCBAU 85046</strain>
    </source>
</reference>
<dbReference type="Pfam" id="PF00132">
    <property type="entry name" value="Hexapep"/>
    <property type="match status" value="1"/>
</dbReference>
<dbReference type="GO" id="GO:0016740">
    <property type="term" value="F:transferase activity"/>
    <property type="evidence" value="ECO:0007669"/>
    <property type="project" value="UniProtKB-KW"/>
</dbReference>
<gene>
    <name evidence="1" type="ORF">CPY51_19040</name>
</gene>
<dbReference type="PANTHER" id="PTHR13061:SF29">
    <property type="entry name" value="GAMMA CARBONIC ANHYDRASE-LIKE 1, MITOCHONDRIAL-RELATED"/>
    <property type="match status" value="1"/>
</dbReference>
<dbReference type="InterPro" id="IPR050484">
    <property type="entry name" value="Transf_Hexapept/Carb_Anhydrase"/>
</dbReference>